<organism evidence="2 3">
    <name type="scientific">Sulfobacillus acidophilus</name>
    <dbReference type="NCBI Taxonomy" id="53633"/>
    <lineage>
        <taxon>Bacteria</taxon>
        <taxon>Bacillati</taxon>
        <taxon>Bacillota</taxon>
        <taxon>Clostridia</taxon>
        <taxon>Eubacteriales</taxon>
        <taxon>Clostridiales Family XVII. Incertae Sedis</taxon>
        <taxon>Sulfobacillus</taxon>
    </lineage>
</organism>
<keyword evidence="1" id="KW-1133">Transmembrane helix</keyword>
<dbReference type="UniPathway" id="UPA00148">
    <property type="reaction ID" value="UER00238"/>
</dbReference>
<dbReference type="GO" id="GO:0008818">
    <property type="term" value="F:cobalamin 5'-phosphate synthase activity"/>
    <property type="evidence" value="ECO:0007669"/>
    <property type="project" value="InterPro"/>
</dbReference>
<keyword evidence="1" id="KW-0472">Membrane</keyword>
<dbReference type="Proteomes" id="UP000241848">
    <property type="component" value="Unassembled WGS sequence"/>
</dbReference>
<reference evidence="2 3" key="1">
    <citation type="journal article" date="2014" name="BMC Genomics">
        <title>Comparison of environmental and isolate Sulfobacillus genomes reveals diverse carbon, sulfur, nitrogen, and hydrogen metabolisms.</title>
        <authorList>
            <person name="Justice N.B."/>
            <person name="Norman A."/>
            <person name="Brown C.T."/>
            <person name="Singh A."/>
            <person name="Thomas B.C."/>
            <person name="Banfield J.F."/>
        </authorList>
    </citation>
    <scope>NUCLEOTIDE SEQUENCE [LARGE SCALE GENOMIC DNA]</scope>
    <source>
        <strain evidence="2">AMDSBA3</strain>
    </source>
</reference>
<comment type="caution">
    <text evidence="2">The sequence shown here is derived from an EMBL/GenBank/DDBJ whole genome shotgun (WGS) entry which is preliminary data.</text>
</comment>
<proteinExistence type="predicted"/>
<feature type="transmembrane region" description="Helical" evidence="1">
    <location>
        <begin position="28"/>
        <end position="48"/>
    </location>
</feature>
<evidence type="ECO:0000256" key="1">
    <source>
        <dbReference type="SAM" id="Phobius"/>
    </source>
</evidence>
<dbReference type="GO" id="GO:0051073">
    <property type="term" value="F:adenosylcobinamide-GDP ribazoletransferase activity"/>
    <property type="evidence" value="ECO:0007669"/>
    <property type="project" value="InterPro"/>
</dbReference>
<dbReference type="AlphaFoldDB" id="A0A2T2WET8"/>
<dbReference type="InterPro" id="IPR003805">
    <property type="entry name" value="CobS"/>
</dbReference>
<accession>A0A2T2WET8</accession>
<sequence length="125" mass="13794">MNGTRDSLALLTRLPVGTVERYAPYTVAWFWVPGLMAGIIWYIAFHLFGSTGAGMIVAVGGEAVLTGGMHWQGWVKALDGWGGSPSERRRARRSPEPQVLWGPFSWPWPCWGCGRCGSTPALWCR</sequence>
<evidence type="ECO:0000313" key="2">
    <source>
        <dbReference type="EMBL" id="PSR20765.1"/>
    </source>
</evidence>
<evidence type="ECO:0000313" key="3">
    <source>
        <dbReference type="Proteomes" id="UP000241848"/>
    </source>
</evidence>
<dbReference type="EMBL" id="PXYV01000051">
    <property type="protein sequence ID" value="PSR20765.1"/>
    <property type="molecule type" value="Genomic_DNA"/>
</dbReference>
<dbReference type="GO" id="GO:0009236">
    <property type="term" value="P:cobalamin biosynthetic process"/>
    <property type="evidence" value="ECO:0007669"/>
    <property type="project" value="UniProtKB-UniPathway"/>
</dbReference>
<dbReference type="Pfam" id="PF02654">
    <property type="entry name" value="CobS"/>
    <property type="match status" value="1"/>
</dbReference>
<gene>
    <name evidence="2" type="ORF">C7B45_13545</name>
</gene>
<keyword evidence="1" id="KW-0812">Transmembrane</keyword>
<protein>
    <submittedName>
        <fullName evidence="2">Uncharacterized protein</fullName>
    </submittedName>
</protein>
<name>A0A2T2WET8_9FIRM</name>